<dbReference type="PANTHER" id="PTHR45772:SF1">
    <property type="entry name" value="ABC TRANSPORTER ATP-BINDING PROTEIN"/>
    <property type="match status" value="1"/>
</dbReference>
<evidence type="ECO:0000256" key="4">
    <source>
        <dbReference type="SAM" id="MobiDB-lite"/>
    </source>
</evidence>
<dbReference type="InterPro" id="IPR051120">
    <property type="entry name" value="ABC_AA/LPS_Transport"/>
</dbReference>
<feature type="region of interest" description="Disordered" evidence="4">
    <location>
        <begin position="71"/>
        <end position="112"/>
    </location>
</feature>
<evidence type="ECO:0000256" key="2">
    <source>
        <dbReference type="ARBA" id="ARBA00022741"/>
    </source>
</evidence>
<keyword evidence="7" id="KW-1185">Reference proteome</keyword>
<gene>
    <name evidence="6" type="ORF">U6N30_06095</name>
</gene>
<evidence type="ECO:0000256" key="3">
    <source>
        <dbReference type="ARBA" id="ARBA00022840"/>
    </source>
</evidence>
<accession>A0ABZ1B357</accession>
<dbReference type="EMBL" id="CP141261">
    <property type="protein sequence ID" value="WRL65233.1"/>
    <property type="molecule type" value="Genomic_DNA"/>
</dbReference>
<dbReference type="InterPro" id="IPR003439">
    <property type="entry name" value="ABC_transporter-like_ATP-bd"/>
</dbReference>
<dbReference type="GO" id="GO:0005524">
    <property type="term" value="F:ATP binding"/>
    <property type="evidence" value="ECO:0007669"/>
    <property type="project" value="UniProtKB-KW"/>
</dbReference>
<protein>
    <submittedName>
        <fullName evidence="6">ATP-binding cassette domain-containing protein</fullName>
    </submittedName>
</protein>
<keyword evidence="3 6" id="KW-0067">ATP-binding</keyword>
<name>A0ABZ1B357_9ACTN</name>
<proteinExistence type="predicted"/>
<dbReference type="Proteomes" id="UP001324287">
    <property type="component" value="Chromosome"/>
</dbReference>
<evidence type="ECO:0000259" key="5">
    <source>
        <dbReference type="Pfam" id="PF00005"/>
    </source>
</evidence>
<dbReference type="PANTHER" id="PTHR45772">
    <property type="entry name" value="CONSERVED COMPONENT OF ABC TRANSPORTER FOR NATURAL AMINO ACIDS-RELATED"/>
    <property type="match status" value="1"/>
</dbReference>
<dbReference type="RefSeq" id="WP_324276557.1">
    <property type="nucleotide sequence ID" value="NZ_CP141261.1"/>
</dbReference>
<feature type="domain" description="ABC transporter" evidence="5">
    <location>
        <begin position="33"/>
        <end position="73"/>
    </location>
</feature>
<reference evidence="6 7" key="1">
    <citation type="submission" date="2023-12" db="EMBL/GenBank/DDBJ databases">
        <title>Blastococcus brunescens sp. nov., an actonobacterium isolated from sandstone collected in sahara desert.</title>
        <authorList>
            <person name="Gtari M."/>
            <person name="Ghodhbane F."/>
        </authorList>
    </citation>
    <scope>NUCLEOTIDE SEQUENCE [LARGE SCALE GENOMIC DNA]</scope>
    <source>
        <strain evidence="6 7">BMG 8361</strain>
    </source>
</reference>
<dbReference type="Pfam" id="PF00005">
    <property type="entry name" value="ABC_tran"/>
    <property type="match status" value="1"/>
</dbReference>
<feature type="compositionally biased region" description="Pro residues" evidence="4">
    <location>
        <begin position="103"/>
        <end position="112"/>
    </location>
</feature>
<evidence type="ECO:0000313" key="7">
    <source>
        <dbReference type="Proteomes" id="UP001324287"/>
    </source>
</evidence>
<organism evidence="6 7">
    <name type="scientific">Blastococcus brunescens</name>
    <dbReference type="NCBI Taxonomy" id="1564165"/>
    <lineage>
        <taxon>Bacteria</taxon>
        <taxon>Bacillati</taxon>
        <taxon>Actinomycetota</taxon>
        <taxon>Actinomycetes</taxon>
        <taxon>Geodermatophilales</taxon>
        <taxon>Geodermatophilaceae</taxon>
        <taxon>Blastococcus</taxon>
    </lineage>
</organism>
<dbReference type="SUPFAM" id="SSF52540">
    <property type="entry name" value="P-loop containing nucleoside triphosphate hydrolases"/>
    <property type="match status" value="1"/>
</dbReference>
<evidence type="ECO:0000313" key="6">
    <source>
        <dbReference type="EMBL" id="WRL65233.1"/>
    </source>
</evidence>
<dbReference type="InterPro" id="IPR027417">
    <property type="entry name" value="P-loop_NTPase"/>
</dbReference>
<evidence type="ECO:0000256" key="1">
    <source>
        <dbReference type="ARBA" id="ARBA00022448"/>
    </source>
</evidence>
<keyword evidence="2" id="KW-0547">Nucleotide-binding</keyword>
<dbReference type="Gene3D" id="3.40.50.300">
    <property type="entry name" value="P-loop containing nucleotide triphosphate hydrolases"/>
    <property type="match status" value="1"/>
</dbReference>
<keyword evidence="1" id="KW-0813">Transport</keyword>
<sequence length="112" mass="11504">MTAPHAAGADIRSDIPAVEVDDVSVRFGAINALSKVSFTVAPGSIHAIIGPNGAGKSTMFNVLSGVYKAAEGRSGSGTPGWTRCGRTRSPASGWPGRSRTSPSPAPSRWPRT</sequence>